<dbReference type="Pfam" id="PF03641">
    <property type="entry name" value="Lysine_decarbox"/>
    <property type="match status" value="1"/>
</dbReference>
<comment type="caution">
    <text evidence="2">The sequence shown here is derived from an EMBL/GenBank/DDBJ whole genome shotgun (WGS) entry which is preliminary data.</text>
</comment>
<dbReference type="EC" id="3.2.2.n1" evidence="1"/>
<gene>
    <name evidence="2" type="ORF">A2838_02405</name>
</gene>
<dbReference type="GO" id="GO:0009691">
    <property type="term" value="P:cytokinin biosynthetic process"/>
    <property type="evidence" value="ECO:0007669"/>
    <property type="project" value="UniProtKB-UniRule"/>
</dbReference>
<dbReference type="PANTHER" id="PTHR43393:SF3">
    <property type="entry name" value="LYSINE DECARBOXYLASE-LIKE PROTEIN"/>
    <property type="match status" value="1"/>
</dbReference>
<reference evidence="2 3" key="1">
    <citation type="journal article" date="2016" name="Nat. Commun.">
        <title>Thousands of microbial genomes shed light on interconnected biogeochemical processes in an aquifer system.</title>
        <authorList>
            <person name="Anantharaman K."/>
            <person name="Brown C.T."/>
            <person name="Hug L.A."/>
            <person name="Sharon I."/>
            <person name="Castelle C.J."/>
            <person name="Probst A.J."/>
            <person name="Thomas B.C."/>
            <person name="Singh A."/>
            <person name="Wilkins M.J."/>
            <person name="Karaoz U."/>
            <person name="Brodie E.L."/>
            <person name="Williams K.H."/>
            <person name="Hubbard S.S."/>
            <person name="Banfield J.F."/>
        </authorList>
    </citation>
    <scope>NUCLEOTIDE SEQUENCE [LARGE SCALE GENOMIC DNA]</scope>
</reference>
<dbReference type="InterPro" id="IPR005269">
    <property type="entry name" value="LOG"/>
</dbReference>
<accession>A0A1G2T0F4</accession>
<proteinExistence type="inferred from homology"/>
<dbReference type="Proteomes" id="UP000178107">
    <property type="component" value="Unassembled WGS sequence"/>
</dbReference>
<keyword evidence="1" id="KW-0378">Hydrolase</keyword>
<dbReference type="Gene3D" id="3.40.50.450">
    <property type="match status" value="1"/>
</dbReference>
<evidence type="ECO:0000256" key="1">
    <source>
        <dbReference type="RuleBase" id="RU363015"/>
    </source>
</evidence>
<dbReference type="NCBIfam" id="TIGR00730">
    <property type="entry name" value="Rossman fold protein, TIGR00730 family"/>
    <property type="match status" value="1"/>
</dbReference>
<dbReference type="GO" id="GO:0016787">
    <property type="term" value="F:hydrolase activity"/>
    <property type="evidence" value="ECO:0007669"/>
    <property type="project" value="UniProtKB-KW"/>
</dbReference>
<evidence type="ECO:0000313" key="3">
    <source>
        <dbReference type="Proteomes" id="UP000178107"/>
    </source>
</evidence>
<dbReference type="InterPro" id="IPR031100">
    <property type="entry name" value="LOG_fam"/>
</dbReference>
<dbReference type="PANTHER" id="PTHR43393">
    <property type="entry name" value="CYTOKININ RIBOSIDE 5'-MONOPHOSPHATE PHOSPHORIBOHYDROLASE"/>
    <property type="match status" value="1"/>
</dbReference>
<sequence>MNDLTLSRGEMEKIAKNRVAEIAKEFTEGFKFLEDYPKSVTFFGSNQCKENDQYYESARTLSGRLVKELSFSVVSGGGPGIMEAADRGAMEAGGNSLGLLIRLPNEQPVNPYISKSISFYYFFARKVCLTFGAEVFIFYPGGFGTLDEFFEIITLIQTKKIGNVPLICVGSDYWNKLKTFMQEEMLKRGAIEAKHLDLFTITDSHDEIIDIIKKVPVKISVPFSGVDQKITA</sequence>
<evidence type="ECO:0000313" key="2">
    <source>
        <dbReference type="EMBL" id="OHA90478.1"/>
    </source>
</evidence>
<protein>
    <recommendedName>
        <fullName evidence="1">Cytokinin riboside 5'-monophosphate phosphoribohydrolase</fullName>
        <ecNumber evidence="1">3.2.2.n1</ecNumber>
    </recommendedName>
</protein>
<dbReference type="GO" id="GO:0005829">
    <property type="term" value="C:cytosol"/>
    <property type="evidence" value="ECO:0007669"/>
    <property type="project" value="TreeGrafter"/>
</dbReference>
<dbReference type="AlphaFoldDB" id="A0A1G2T0F4"/>
<dbReference type="SUPFAM" id="SSF102405">
    <property type="entry name" value="MCP/YpsA-like"/>
    <property type="match status" value="1"/>
</dbReference>
<name>A0A1G2T0F4_9BACT</name>
<organism evidence="2 3">
    <name type="scientific">Candidatus Zambryskibacteria bacterium RIFCSPHIGHO2_01_FULL_46_25</name>
    <dbReference type="NCBI Taxonomy" id="1802738"/>
    <lineage>
        <taxon>Bacteria</taxon>
        <taxon>Candidatus Zambryskiibacteriota</taxon>
    </lineage>
</organism>
<dbReference type="EMBL" id="MHVH01000005">
    <property type="protein sequence ID" value="OHA90478.1"/>
    <property type="molecule type" value="Genomic_DNA"/>
</dbReference>
<comment type="similarity">
    <text evidence="1">Belongs to the LOG family.</text>
</comment>
<keyword evidence="1" id="KW-0203">Cytokinin biosynthesis</keyword>
<dbReference type="InterPro" id="IPR052341">
    <property type="entry name" value="LOG_family_nucleotidases"/>
</dbReference>